<accession>A0A1W7D642</accession>
<dbReference type="AlphaFoldDB" id="A0A1W7D642"/>
<reference evidence="3 4" key="1">
    <citation type="submission" date="2017-05" db="EMBL/GenBank/DDBJ databases">
        <title>Complete genome sequence of Streptomyces sp. SCSIO 03032 revealed the diverse biosynthetic pathways for its bioactive secondary metabolites.</title>
        <authorList>
            <person name="Ma L."/>
            <person name="Zhu Y."/>
            <person name="Zhang W."/>
            <person name="Zhang G."/>
            <person name="Tian X."/>
            <person name="Zhang S."/>
            <person name="Zhang C."/>
        </authorList>
    </citation>
    <scope>NUCLEOTIDE SEQUENCE [LARGE SCALE GENOMIC DNA]</scope>
    <source>
        <strain evidence="3 4">SCSIO 03032</strain>
    </source>
</reference>
<gene>
    <name evidence="3" type="ORF">CAG99_17490</name>
</gene>
<feature type="domain" description="Lipoprotein LpqB C-terminal" evidence="1">
    <location>
        <begin position="339"/>
        <end position="601"/>
    </location>
</feature>
<dbReference type="Pfam" id="PF25976">
    <property type="entry name" value="LpqB_N"/>
    <property type="match status" value="1"/>
</dbReference>
<sequence length="602" mass="63213">MRIGRRGPGHRVAALALAPVVLLTGCASMPSSGSVQEVPVAPRQEGEGQVLVYGVPPADGMLPQQIVQGFLEALTSDDANFDTARQYLTPERAGEWDPFARTTVLAEAPLPSVRGRDSARVELTGDRLATVDGSHVYAPEAGTYQATFGLSQIDGQWRIDALPDGLVMGEDDFRRIYRSVDTFHYADLGRERPRLDAGGQVLVPDPVYVRRRVDPVGDTVRALLDGPSAWYEPVVRTSFPPGASLVEDRPPSIDDSGALGVRLEGVPADWPRAECERMAVQLLHTVQEVASVELSEARVLTATGTRSCAVSRTDAAEPGALDGEAARAYFLDGDKRLVSVVEDGTSVRPVSGALGRPDAELRSAAVSRDGEAAAGVAADGSLLFVASLARGGAESEVVLESSAPGEDAGLSAPSWDGLGDLWVTDRGPQWRLLRLPGGTGEAEEVPVAGLGSDERIEALRVASDGVRVAMLISGDGFTTLRIGRIQRDGGEDGAAVSVDGLRTVAPQLEEVTAASWAGDSRLVVVGRPADGVPQLQYVLTDGSSTNEPAIPGPHDVTGVAAAEDESLPLLAETGENVAQLREDSQWRLVPDSGPGSAPVYPG</sequence>
<feature type="domain" description="Lipoprotein LpqB N-terminal" evidence="2">
    <location>
        <begin position="56"/>
        <end position="174"/>
    </location>
</feature>
<dbReference type="EMBL" id="CP021121">
    <property type="protein sequence ID" value="ARQ72442.1"/>
    <property type="molecule type" value="Genomic_DNA"/>
</dbReference>
<evidence type="ECO:0000259" key="2">
    <source>
        <dbReference type="Pfam" id="PF25976"/>
    </source>
</evidence>
<organism evidence="3 4">
    <name type="scientific">Streptomyces marincola</name>
    <dbReference type="NCBI Taxonomy" id="2878388"/>
    <lineage>
        <taxon>Bacteria</taxon>
        <taxon>Bacillati</taxon>
        <taxon>Actinomycetota</taxon>
        <taxon>Actinomycetes</taxon>
        <taxon>Kitasatosporales</taxon>
        <taxon>Streptomycetaceae</taxon>
        <taxon>Streptomyces</taxon>
    </lineage>
</organism>
<dbReference type="InterPro" id="IPR059026">
    <property type="entry name" value="LpqB_N"/>
</dbReference>
<keyword evidence="4" id="KW-1185">Reference proteome</keyword>
<dbReference type="SUPFAM" id="SSF82171">
    <property type="entry name" value="DPP6 N-terminal domain-like"/>
    <property type="match status" value="1"/>
</dbReference>
<evidence type="ECO:0000259" key="1">
    <source>
        <dbReference type="Pfam" id="PF10647"/>
    </source>
</evidence>
<dbReference type="Proteomes" id="UP000194218">
    <property type="component" value="Chromosome"/>
</dbReference>
<proteinExistence type="predicted"/>
<name>A0A1W7D642_9ACTN</name>
<dbReference type="PROSITE" id="PS51257">
    <property type="entry name" value="PROKAR_LIPOPROTEIN"/>
    <property type="match status" value="1"/>
</dbReference>
<evidence type="ECO:0000313" key="3">
    <source>
        <dbReference type="EMBL" id="ARQ72442.1"/>
    </source>
</evidence>
<dbReference type="KEGG" id="smao:CAG99_17490"/>
<evidence type="ECO:0000313" key="4">
    <source>
        <dbReference type="Proteomes" id="UP000194218"/>
    </source>
</evidence>
<dbReference type="InterPro" id="IPR018910">
    <property type="entry name" value="LpqB_C"/>
</dbReference>
<protein>
    <submittedName>
        <fullName evidence="3">Uncharacterized protein</fullName>
    </submittedName>
</protein>
<dbReference type="Pfam" id="PF10647">
    <property type="entry name" value="Gmad1"/>
    <property type="match status" value="1"/>
</dbReference>